<sequence>MAVLLVSPVLCAVCGALTSLCPDIPCCVLLLLNKDVPISSISWHLIDWSVLCPRRFILASLPNGFIWTHKKTSFSLYSFYRHCAIYRHKT</sequence>
<proteinExistence type="predicted"/>
<feature type="signal peptide" evidence="1">
    <location>
        <begin position="1"/>
        <end position="16"/>
    </location>
</feature>
<reference evidence="2" key="1">
    <citation type="journal article" date="2019" name="Environ. Microbiol.">
        <title>Fungal ecological strategies reflected in gene transcription - a case study of two litter decomposers.</title>
        <authorList>
            <person name="Barbi F."/>
            <person name="Kohler A."/>
            <person name="Barry K."/>
            <person name="Baskaran P."/>
            <person name="Daum C."/>
            <person name="Fauchery L."/>
            <person name="Ihrmark K."/>
            <person name="Kuo A."/>
            <person name="LaButti K."/>
            <person name="Lipzen A."/>
            <person name="Morin E."/>
            <person name="Grigoriev I.V."/>
            <person name="Henrissat B."/>
            <person name="Lindahl B."/>
            <person name="Martin F."/>
        </authorList>
    </citation>
    <scope>NUCLEOTIDE SEQUENCE</scope>
    <source>
        <strain evidence="2">JB14</strain>
    </source>
</reference>
<dbReference type="Proteomes" id="UP000799118">
    <property type="component" value="Unassembled WGS sequence"/>
</dbReference>
<accession>A0A6A4H2Q0</accession>
<evidence type="ECO:0008006" key="4">
    <source>
        <dbReference type="Google" id="ProtNLM"/>
    </source>
</evidence>
<dbReference type="AlphaFoldDB" id="A0A6A4H2Q0"/>
<keyword evidence="1" id="KW-0732">Signal</keyword>
<protein>
    <recommendedName>
        <fullName evidence="4">Secreted protein</fullName>
    </recommendedName>
</protein>
<organism evidence="2 3">
    <name type="scientific">Gymnopus androsaceus JB14</name>
    <dbReference type="NCBI Taxonomy" id="1447944"/>
    <lineage>
        <taxon>Eukaryota</taxon>
        <taxon>Fungi</taxon>
        <taxon>Dikarya</taxon>
        <taxon>Basidiomycota</taxon>
        <taxon>Agaricomycotina</taxon>
        <taxon>Agaricomycetes</taxon>
        <taxon>Agaricomycetidae</taxon>
        <taxon>Agaricales</taxon>
        <taxon>Marasmiineae</taxon>
        <taxon>Omphalotaceae</taxon>
        <taxon>Gymnopus</taxon>
    </lineage>
</organism>
<dbReference type="EMBL" id="ML769598">
    <property type="protein sequence ID" value="KAE9392341.1"/>
    <property type="molecule type" value="Genomic_DNA"/>
</dbReference>
<gene>
    <name evidence="2" type="ORF">BT96DRAFT_276009</name>
</gene>
<evidence type="ECO:0000313" key="3">
    <source>
        <dbReference type="Proteomes" id="UP000799118"/>
    </source>
</evidence>
<keyword evidence="3" id="KW-1185">Reference proteome</keyword>
<evidence type="ECO:0000313" key="2">
    <source>
        <dbReference type="EMBL" id="KAE9392341.1"/>
    </source>
</evidence>
<evidence type="ECO:0000256" key="1">
    <source>
        <dbReference type="SAM" id="SignalP"/>
    </source>
</evidence>
<name>A0A6A4H2Q0_9AGAR</name>
<feature type="chain" id="PRO_5025475633" description="Secreted protein" evidence="1">
    <location>
        <begin position="17"/>
        <end position="90"/>
    </location>
</feature>